<dbReference type="Proteomes" id="UP001141552">
    <property type="component" value="Unassembled WGS sequence"/>
</dbReference>
<accession>A0A9Q0FPA4</accession>
<feature type="compositionally biased region" description="Basic and acidic residues" evidence="1">
    <location>
        <begin position="33"/>
        <end position="43"/>
    </location>
</feature>
<name>A0A9Q0FPA4_9ROSI</name>
<evidence type="ECO:0000313" key="2">
    <source>
        <dbReference type="EMBL" id="KAJ4834384.1"/>
    </source>
</evidence>
<evidence type="ECO:0000256" key="1">
    <source>
        <dbReference type="SAM" id="MobiDB-lite"/>
    </source>
</evidence>
<gene>
    <name evidence="2" type="ORF">Tsubulata_007326</name>
</gene>
<dbReference type="Gene3D" id="2.120.10.80">
    <property type="entry name" value="Kelch-type beta propeller"/>
    <property type="match status" value="1"/>
</dbReference>
<protein>
    <submittedName>
        <fullName evidence="2">Uncharacterized protein</fullName>
    </submittedName>
</protein>
<reference evidence="2" key="1">
    <citation type="submission" date="2022-02" db="EMBL/GenBank/DDBJ databases">
        <authorList>
            <person name="Henning P.M."/>
            <person name="McCubbin A.G."/>
            <person name="Shore J.S."/>
        </authorList>
    </citation>
    <scope>NUCLEOTIDE SEQUENCE</scope>
    <source>
        <strain evidence="2">F60SS</strain>
        <tissue evidence="2">Leaves</tissue>
    </source>
</reference>
<dbReference type="AlphaFoldDB" id="A0A9Q0FPA4"/>
<comment type="caution">
    <text evidence="2">The sequence shown here is derived from an EMBL/GenBank/DDBJ whole genome shotgun (WGS) entry which is preliminary data.</text>
</comment>
<proteinExistence type="predicted"/>
<evidence type="ECO:0000313" key="3">
    <source>
        <dbReference type="Proteomes" id="UP001141552"/>
    </source>
</evidence>
<dbReference type="SUPFAM" id="SSF117281">
    <property type="entry name" value="Kelch motif"/>
    <property type="match status" value="1"/>
</dbReference>
<sequence length="496" mass="56128">MEEGEISIVLVYMSHDEGEMSHSLYAIEMPNTSDHDHHRHDEDQPGPTPTVVKCSTDKPLKWSLILQFQASEFPYDMACAKLSDGRLYFFGGMLDTAGDNRLLFPDLDQFPRGVHAFNPSTGELTKEDVAMMNTGKSWPLSFVADDKLYVLGRHILTKEDSSSTSPTYFEVFDKKQWTALKPPPRFAIWKACSVVGRKVLVLGRAVQLFCFVFDLDTLKWDDQIITIPREVENLPLWTSSSSWLYPAAEEGSSRKKNAAPALYYGVRSDGVPCKSFITEAQTQKKVHELLTRHHWNQIDDDAAAGIGIRTRKSEYPLLSMTLCYLGDGRFFYLAVASPFPSYFAADMDECNDQFIQTVLFKDITPLGDDPDEAQPSSSATQAFKAECILSAFDQKDPSLGHIWKIKNSFAFRLTRQQFNRLTARAAEGGAAGSLKCEQMIREAEIQAHHSKADTLKEMEVTLKKFREIVENVKPDDRVQAVKEFEEIVNRYAVRTR</sequence>
<organism evidence="2 3">
    <name type="scientific">Turnera subulata</name>
    <dbReference type="NCBI Taxonomy" id="218843"/>
    <lineage>
        <taxon>Eukaryota</taxon>
        <taxon>Viridiplantae</taxon>
        <taxon>Streptophyta</taxon>
        <taxon>Embryophyta</taxon>
        <taxon>Tracheophyta</taxon>
        <taxon>Spermatophyta</taxon>
        <taxon>Magnoliopsida</taxon>
        <taxon>eudicotyledons</taxon>
        <taxon>Gunneridae</taxon>
        <taxon>Pentapetalae</taxon>
        <taxon>rosids</taxon>
        <taxon>fabids</taxon>
        <taxon>Malpighiales</taxon>
        <taxon>Passifloraceae</taxon>
        <taxon>Turnera</taxon>
    </lineage>
</organism>
<dbReference type="InterPro" id="IPR015915">
    <property type="entry name" value="Kelch-typ_b-propeller"/>
</dbReference>
<dbReference type="OrthoDB" id="1633034at2759"/>
<keyword evidence="3" id="KW-1185">Reference proteome</keyword>
<feature type="region of interest" description="Disordered" evidence="1">
    <location>
        <begin position="31"/>
        <end position="50"/>
    </location>
</feature>
<dbReference type="EMBL" id="JAKUCV010004712">
    <property type="protein sequence ID" value="KAJ4834384.1"/>
    <property type="molecule type" value="Genomic_DNA"/>
</dbReference>
<reference evidence="2" key="2">
    <citation type="journal article" date="2023" name="Plants (Basel)">
        <title>Annotation of the Turnera subulata (Passifloraceae) Draft Genome Reveals the S-Locus Evolved after the Divergence of Turneroideae from Passifloroideae in a Stepwise Manner.</title>
        <authorList>
            <person name="Henning P.M."/>
            <person name="Roalson E.H."/>
            <person name="Mir W."/>
            <person name="McCubbin A.G."/>
            <person name="Shore J.S."/>
        </authorList>
    </citation>
    <scope>NUCLEOTIDE SEQUENCE</scope>
    <source>
        <strain evidence="2">F60SS</strain>
    </source>
</reference>